<protein>
    <submittedName>
        <fullName evidence="3">GNAT family N-acetyltransferase</fullName>
        <ecNumber evidence="3">2.3.1.-</ecNumber>
    </submittedName>
</protein>
<dbReference type="InterPro" id="IPR051908">
    <property type="entry name" value="Ribosomal_N-acetyltransferase"/>
</dbReference>
<dbReference type="SUPFAM" id="SSF55729">
    <property type="entry name" value="Acyl-CoA N-acyltransferases (Nat)"/>
    <property type="match status" value="1"/>
</dbReference>
<reference evidence="4" key="1">
    <citation type="journal article" date="2019" name="Int. J. Syst. Evol. Microbiol.">
        <title>The Global Catalogue of Microorganisms (GCM) 10K type strain sequencing project: providing services to taxonomists for standard genome sequencing and annotation.</title>
        <authorList>
            <consortium name="The Broad Institute Genomics Platform"/>
            <consortium name="The Broad Institute Genome Sequencing Center for Infectious Disease"/>
            <person name="Wu L."/>
            <person name="Ma J."/>
        </authorList>
    </citation>
    <scope>NUCLEOTIDE SEQUENCE [LARGE SCALE GENOMIC DNA]</scope>
    <source>
        <strain evidence="4">CCUG 59778</strain>
    </source>
</reference>
<dbReference type="PROSITE" id="PS51186">
    <property type="entry name" value="GNAT"/>
    <property type="match status" value="1"/>
</dbReference>
<dbReference type="Proteomes" id="UP001596157">
    <property type="component" value="Unassembled WGS sequence"/>
</dbReference>
<dbReference type="GO" id="GO:0016746">
    <property type="term" value="F:acyltransferase activity"/>
    <property type="evidence" value="ECO:0007669"/>
    <property type="project" value="UniProtKB-KW"/>
</dbReference>
<dbReference type="PANTHER" id="PTHR43441:SF6">
    <property type="entry name" value="N-ACETYLTRANSFERASE DOMAIN-CONTAINING PROTEIN"/>
    <property type="match status" value="1"/>
</dbReference>
<evidence type="ECO:0000313" key="3">
    <source>
        <dbReference type="EMBL" id="MFC5289914.1"/>
    </source>
</evidence>
<organism evidence="3 4">
    <name type="scientific">Actinokineospora guangxiensis</name>
    <dbReference type="NCBI Taxonomy" id="1490288"/>
    <lineage>
        <taxon>Bacteria</taxon>
        <taxon>Bacillati</taxon>
        <taxon>Actinomycetota</taxon>
        <taxon>Actinomycetes</taxon>
        <taxon>Pseudonocardiales</taxon>
        <taxon>Pseudonocardiaceae</taxon>
        <taxon>Actinokineospora</taxon>
    </lineage>
</organism>
<keyword evidence="3" id="KW-0012">Acyltransferase</keyword>
<feature type="region of interest" description="Disordered" evidence="1">
    <location>
        <begin position="43"/>
        <end position="72"/>
    </location>
</feature>
<accession>A0ABW0ERR7</accession>
<evidence type="ECO:0000256" key="1">
    <source>
        <dbReference type="SAM" id="MobiDB-lite"/>
    </source>
</evidence>
<feature type="region of interest" description="Disordered" evidence="1">
    <location>
        <begin position="1"/>
        <end position="24"/>
    </location>
</feature>
<dbReference type="InterPro" id="IPR016181">
    <property type="entry name" value="Acyl_CoA_acyltransferase"/>
</dbReference>
<keyword evidence="3" id="KW-0808">Transferase</keyword>
<dbReference type="EMBL" id="JBHSKF010000013">
    <property type="protein sequence ID" value="MFC5289914.1"/>
    <property type="molecule type" value="Genomic_DNA"/>
</dbReference>
<proteinExistence type="predicted"/>
<dbReference type="Gene3D" id="3.40.630.30">
    <property type="match status" value="1"/>
</dbReference>
<evidence type="ECO:0000259" key="2">
    <source>
        <dbReference type="PROSITE" id="PS51186"/>
    </source>
</evidence>
<keyword evidence="4" id="KW-1185">Reference proteome</keyword>
<dbReference type="InterPro" id="IPR000182">
    <property type="entry name" value="GNAT_dom"/>
</dbReference>
<dbReference type="Pfam" id="PF13302">
    <property type="entry name" value="Acetyltransf_3"/>
    <property type="match status" value="1"/>
</dbReference>
<evidence type="ECO:0000313" key="4">
    <source>
        <dbReference type="Proteomes" id="UP001596157"/>
    </source>
</evidence>
<name>A0ABW0ERR7_9PSEU</name>
<sequence>MLGRQRVDGGTQPGQVPGDPVGNYNRVTFGPVTAQRVRVLLTHQGARRRRGTRLPPQQRGALTDRGTTPPPVVHTDWSPATGYAAGATLARDPDVTATVRQDFSAVAGLASGLLGRRQPRSSPGPRLSGMGELVALRPLVERDLDLLERLHGDPGEAGEFGFFGHRNPGVLRRQWAEVGFLTDKGGRLAVVGEDDRFVGEVQWREVFQGPASPCWNIGVGLLAAERGHGHGTRAQRLLVDYLFDHTKANRVEASTERANVAERRALEKAGFTREGVLRGACFRAGAWRDMVLYAVLRSDITEAAPVARPAD</sequence>
<dbReference type="EC" id="2.3.1.-" evidence="3"/>
<gene>
    <name evidence="3" type="ORF">ACFPM7_22900</name>
</gene>
<comment type="caution">
    <text evidence="3">The sequence shown here is derived from an EMBL/GenBank/DDBJ whole genome shotgun (WGS) entry which is preliminary data.</text>
</comment>
<dbReference type="PANTHER" id="PTHR43441">
    <property type="entry name" value="RIBOSOMAL-PROTEIN-SERINE ACETYLTRANSFERASE"/>
    <property type="match status" value="1"/>
</dbReference>
<feature type="domain" description="N-acetyltransferase" evidence="2">
    <location>
        <begin position="134"/>
        <end position="298"/>
    </location>
</feature>